<proteinExistence type="predicted"/>
<sequence length="38" mass="4610">NPQAMNWDAVLKLFYFMLRINDRADLKSNILILPFWKN</sequence>
<evidence type="ECO:0000313" key="1">
    <source>
        <dbReference type="EMBL" id="KFQ13718.1"/>
    </source>
</evidence>
<name>A0A091Q2L2_LEPDC</name>
<feature type="non-terminal residue" evidence="1">
    <location>
        <position position="1"/>
    </location>
</feature>
<dbReference type="AlphaFoldDB" id="A0A091Q2L2"/>
<accession>A0A091Q2L2</accession>
<dbReference type="EMBL" id="KK683785">
    <property type="protein sequence ID" value="KFQ13718.1"/>
    <property type="molecule type" value="Genomic_DNA"/>
</dbReference>
<dbReference type="PhylomeDB" id="A0A091Q2L2"/>
<gene>
    <name evidence="1" type="ORF">N330_07995</name>
</gene>
<dbReference type="Proteomes" id="UP000053001">
    <property type="component" value="Unassembled WGS sequence"/>
</dbReference>
<feature type="non-terminal residue" evidence="1">
    <location>
        <position position="38"/>
    </location>
</feature>
<evidence type="ECO:0000313" key="2">
    <source>
        <dbReference type="Proteomes" id="UP000053001"/>
    </source>
</evidence>
<reference evidence="1 2" key="1">
    <citation type="submission" date="2014-04" db="EMBL/GenBank/DDBJ databases">
        <title>Genome evolution of avian class.</title>
        <authorList>
            <person name="Zhang G."/>
            <person name="Li C."/>
        </authorList>
    </citation>
    <scope>NUCLEOTIDE SEQUENCE [LARGE SCALE GENOMIC DNA]</scope>
    <source>
        <strain evidence="1">BGI_N330</strain>
    </source>
</reference>
<organism evidence="1 2">
    <name type="scientific">Leptosomus discolor</name>
    <name type="common">Madagascar cuckoo roller</name>
    <name type="synonym">Cuculus discolor</name>
    <dbReference type="NCBI Taxonomy" id="188344"/>
    <lineage>
        <taxon>Eukaryota</taxon>
        <taxon>Metazoa</taxon>
        <taxon>Chordata</taxon>
        <taxon>Craniata</taxon>
        <taxon>Vertebrata</taxon>
        <taxon>Euteleostomi</taxon>
        <taxon>Archelosauria</taxon>
        <taxon>Archosauria</taxon>
        <taxon>Dinosauria</taxon>
        <taxon>Saurischia</taxon>
        <taxon>Theropoda</taxon>
        <taxon>Coelurosauria</taxon>
        <taxon>Aves</taxon>
        <taxon>Neognathae</taxon>
        <taxon>Neoaves</taxon>
        <taxon>Telluraves</taxon>
        <taxon>Coraciimorphae</taxon>
        <taxon>Coraciiformes</taxon>
        <taxon>Leptosomidae</taxon>
        <taxon>Leptosomus</taxon>
    </lineage>
</organism>
<keyword evidence="2" id="KW-1185">Reference proteome</keyword>
<protein>
    <submittedName>
        <fullName evidence="1">Uncharacterized protein</fullName>
    </submittedName>
</protein>